<gene>
    <name evidence="2" type="ORF">DF188_01220</name>
</gene>
<feature type="domain" description="EAL" evidence="1">
    <location>
        <begin position="1"/>
        <end position="58"/>
    </location>
</feature>
<evidence type="ECO:0000313" key="3">
    <source>
        <dbReference type="Proteomes" id="UP000245014"/>
    </source>
</evidence>
<dbReference type="AlphaFoldDB" id="A0A2U2C2R4"/>
<dbReference type="EMBL" id="QEYI01000001">
    <property type="protein sequence ID" value="PWE23325.1"/>
    <property type="molecule type" value="Genomic_DNA"/>
</dbReference>
<protein>
    <recommendedName>
        <fullName evidence="1">EAL domain-containing protein</fullName>
    </recommendedName>
</protein>
<dbReference type="RefSeq" id="WP_109066086.1">
    <property type="nucleotide sequence ID" value="NZ_JAUQUD010000011.1"/>
</dbReference>
<dbReference type="Proteomes" id="UP000245014">
    <property type="component" value="Unassembled WGS sequence"/>
</dbReference>
<reference evidence="2 3" key="1">
    <citation type="submission" date="2018-05" db="EMBL/GenBank/DDBJ databases">
        <title>Antimicrobial susceptibility testing and genomic analysis of Arcobacter skirrowii strains and one Arcobacter butzleri isolated from German poultry farms.</title>
        <authorList>
            <person name="Haenel I."/>
            <person name="Hotzel H."/>
            <person name="Tomaso H."/>
            <person name="Busch A."/>
        </authorList>
    </citation>
    <scope>NUCLEOTIDE SEQUENCE [LARGE SCALE GENOMIC DNA]</scope>
    <source>
        <strain evidence="3">v</strain>
    </source>
</reference>
<name>A0A2U2C2R4_9BACT</name>
<comment type="caution">
    <text evidence="2">The sequence shown here is derived from an EMBL/GenBank/DDBJ whole genome shotgun (WGS) entry which is preliminary data.</text>
</comment>
<dbReference type="PROSITE" id="PS50883">
    <property type="entry name" value="EAL"/>
    <property type="match status" value="1"/>
</dbReference>
<dbReference type="InterPro" id="IPR035919">
    <property type="entry name" value="EAL_sf"/>
</dbReference>
<evidence type="ECO:0000259" key="1">
    <source>
        <dbReference type="PROSITE" id="PS50883"/>
    </source>
</evidence>
<proteinExistence type="predicted"/>
<organism evidence="2 3">
    <name type="scientific">Aliarcobacter skirrowii</name>
    <dbReference type="NCBI Taxonomy" id="28200"/>
    <lineage>
        <taxon>Bacteria</taxon>
        <taxon>Pseudomonadati</taxon>
        <taxon>Campylobacterota</taxon>
        <taxon>Epsilonproteobacteria</taxon>
        <taxon>Campylobacterales</taxon>
        <taxon>Arcobacteraceae</taxon>
        <taxon>Aliarcobacter</taxon>
    </lineage>
</organism>
<accession>A0A2U2C2R4</accession>
<evidence type="ECO:0000313" key="2">
    <source>
        <dbReference type="EMBL" id="PWE23325.1"/>
    </source>
</evidence>
<dbReference type="Gene3D" id="3.20.20.450">
    <property type="entry name" value="EAL domain"/>
    <property type="match status" value="1"/>
</dbReference>
<dbReference type="InterPro" id="IPR001633">
    <property type="entry name" value="EAL_dom"/>
</dbReference>
<dbReference type="SUPFAM" id="SSF141868">
    <property type="entry name" value="EAL domain-like"/>
    <property type="match status" value="1"/>
</dbReference>
<sequence length="58" mass="6406">MHLFIVNYVLLVIIASFARRIGIKTVAEFVSDDSILNAIKEIGISCAQGFHIGKPEVF</sequence>
<dbReference type="Pfam" id="PF00563">
    <property type="entry name" value="EAL"/>
    <property type="match status" value="1"/>
</dbReference>